<dbReference type="Gene3D" id="1.10.10.10">
    <property type="entry name" value="Winged helix-like DNA-binding domain superfamily/Winged helix DNA-binding domain"/>
    <property type="match status" value="1"/>
</dbReference>
<feature type="domain" description="HTH luxR-type" evidence="4">
    <location>
        <begin position="53"/>
        <end position="118"/>
    </location>
</feature>
<dbReference type="InterPro" id="IPR036388">
    <property type="entry name" value="WH-like_DNA-bd_sf"/>
</dbReference>
<dbReference type="PANTHER" id="PTHR44688">
    <property type="entry name" value="DNA-BINDING TRANSCRIPTIONAL ACTIVATOR DEVR_DOSR"/>
    <property type="match status" value="1"/>
</dbReference>
<reference evidence="6" key="1">
    <citation type="journal article" date="2019" name="Int. J. Syst. Evol. Microbiol.">
        <title>The Global Catalogue of Microorganisms (GCM) 10K type strain sequencing project: providing services to taxonomists for standard genome sequencing and annotation.</title>
        <authorList>
            <consortium name="The Broad Institute Genomics Platform"/>
            <consortium name="The Broad Institute Genome Sequencing Center for Infectious Disease"/>
            <person name="Wu L."/>
            <person name="Ma J."/>
        </authorList>
    </citation>
    <scope>NUCLEOTIDE SEQUENCE [LARGE SCALE GENOMIC DNA]</scope>
    <source>
        <strain evidence="6">NBRC 112502</strain>
    </source>
</reference>
<dbReference type="PRINTS" id="PR00038">
    <property type="entry name" value="HTHLUXR"/>
</dbReference>
<evidence type="ECO:0000256" key="1">
    <source>
        <dbReference type="ARBA" id="ARBA00023015"/>
    </source>
</evidence>
<name>A0ABQ6A5N1_9PROT</name>
<protein>
    <recommendedName>
        <fullName evidence="4">HTH luxR-type domain-containing protein</fullName>
    </recommendedName>
</protein>
<comment type="caution">
    <text evidence="5">The sequence shown here is derived from an EMBL/GenBank/DDBJ whole genome shotgun (WGS) entry which is preliminary data.</text>
</comment>
<evidence type="ECO:0000313" key="6">
    <source>
        <dbReference type="Proteomes" id="UP001156641"/>
    </source>
</evidence>
<dbReference type="EMBL" id="BSOS01000067">
    <property type="protein sequence ID" value="GLR67765.1"/>
    <property type="molecule type" value="Genomic_DNA"/>
</dbReference>
<dbReference type="SUPFAM" id="SSF46894">
    <property type="entry name" value="C-terminal effector domain of the bipartite response regulators"/>
    <property type="match status" value="1"/>
</dbReference>
<keyword evidence="3" id="KW-0804">Transcription</keyword>
<dbReference type="Pfam" id="PF00196">
    <property type="entry name" value="GerE"/>
    <property type="match status" value="1"/>
</dbReference>
<dbReference type="SMART" id="SM00421">
    <property type="entry name" value="HTH_LUXR"/>
    <property type="match status" value="1"/>
</dbReference>
<dbReference type="CDD" id="cd06170">
    <property type="entry name" value="LuxR_C_like"/>
    <property type="match status" value="1"/>
</dbReference>
<evidence type="ECO:0000256" key="3">
    <source>
        <dbReference type="ARBA" id="ARBA00023163"/>
    </source>
</evidence>
<keyword evidence="6" id="KW-1185">Reference proteome</keyword>
<evidence type="ECO:0000259" key="4">
    <source>
        <dbReference type="PROSITE" id="PS50043"/>
    </source>
</evidence>
<dbReference type="PROSITE" id="PS50043">
    <property type="entry name" value="HTH_LUXR_2"/>
    <property type="match status" value="1"/>
</dbReference>
<keyword evidence="1" id="KW-0805">Transcription regulation</keyword>
<dbReference type="InterPro" id="IPR016032">
    <property type="entry name" value="Sig_transdc_resp-reg_C-effctor"/>
</dbReference>
<evidence type="ECO:0000256" key="2">
    <source>
        <dbReference type="ARBA" id="ARBA00023125"/>
    </source>
</evidence>
<keyword evidence="2" id="KW-0238">DNA-binding</keyword>
<dbReference type="InterPro" id="IPR000792">
    <property type="entry name" value="Tscrpt_reg_LuxR_C"/>
</dbReference>
<gene>
    <name evidence="5" type="ORF">GCM10010909_24460</name>
</gene>
<organism evidence="5 6">
    <name type="scientific">Acidocella aquatica</name>
    <dbReference type="NCBI Taxonomy" id="1922313"/>
    <lineage>
        <taxon>Bacteria</taxon>
        <taxon>Pseudomonadati</taxon>
        <taxon>Pseudomonadota</taxon>
        <taxon>Alphaproteobacteria</taxon>
        <taxon>Acetobacterales</taxon>
        <taxon>Acidocellaceae</taxon>
        <taxon>Acidocella</taxon>
    </lineage>
</organism>
<evidence type="ECO:0000313" key="5">
    <source>
        <dbReference type="EMBL" id="GLR67765.1"/>
    </source>
</evidence>
<dbReference type="Proteomes" id="UP001156641">
    <property type="component" value="Unassembled WGS sequence"/>
</dbReference>
<accession>A0ABQ6A5N1</accession>
<proteinExistence type="predicted"/>
<sequence length="123" mass="13714">MMSETGLKSPQRARPLRVKPQFKLLDDTLGATRLCSATPAHEPDLRAARAIGYAPNYSPLTGRQLTVAQMVALGLADKEIAVFLRVSQGTVKGNISLILHKLNLHRRTQICRYIHEMDLLPRD</sequence>
<dbReference type="PANTHER" id="PTHR44688:SF16">
    <property type="entry name" value="DNA-BINDING TRANSCRIPTIONAL ACTIVATOR DEVR_DOSR"/>
    <property type="match status" value="1"/>
</dbReference>